<keyword evidence="4" id="KW-1185">Reference proteome</keyword>
<gene>
    <name evidence="3" type="ORF">TeGR_g3125</name>
</gene>
<evidence type="ECO:0000313" key="3">
    <source>
        <dbReference type="EMBL" id="GMI39690.1"/>
    </source>
</evidence>
<dbReference type="Gene3D" id="3.30.530.20">
    <property type="match status" value="3"/>
</dbReference>
<accession>A0ABQ6N4Z5</accession>
<dbReference type="PANTHER" id="PTHR19308:SF14">
    <property type="entry name" value="START DOMAIN-CONTAINING PROTEIN"/>
    <property type="match status" value="1"/>
</dbReference>
<comment type="caution">
    <text evidence="3">The sequence shown here is derived from an EMBL/GenBank/DDBJ whole genome shotgun (WGS) entry which is preliminary data.</text>
</comment>
<name>A0ABQ6N4Z5_9STRA</name>
<dbReference type="PANTHER" id="PTHR19308">
    <property type="entry name" value="PHOSPHATIDYLCHOLINE TRANSFER PROTEIN"/>
    <property type="match status" value="1"/>
</dbReference>
<dbReference type="InterPro" id="IPR051213">
    <property type="entry name" value="START_lipid_transfer"/>
</dbReference>
<dbReference type="InterPro" id="IPR002913">
    <property type="entry name" value="START_lipid-bd_dom"/>
</dbReference>
<feature type="transmembrane region" description="Helical" evidence="1">
    <location>
        <begin position="1164"/>
        <end position="1187"/>
    </location>
</feature>
<dbReference type="Pfam" id="PF01852">
    <property type="entry name" value="START"/>
    <property type="match status" value="2"/>
</dbReference>
<dbReference type="InterPro" id="IPR023393">
    <property type="entry name" value="START-like_dom_sf"/>
</dbReference>
<feature type="domain" description="START" evidence="2">
    <location>
        <begin position="318"/>
        <end position="454"/>
    </location>
</feature>
<dbReference type="Proteomes" id="UP001165060">
    <property type="component" value="Unassembled WGS sequence"/>
</dbReference>
<keyword evidence="1" id="KW-0472">Membrane</keyword>
<protein>
    <recommendedName>
        <fullName evidence="2">START domain-containing protein</fullName>
    </recommendedName>
</protein>
<dbReference type="EMBL" id="BRYB01000887">
    <property type="protein sequence ID" value="GMI39690.1"/>
    <property type="molecule type" value="Genomic_DNA"/>
</dbReference>
<feature type="transmembrane region" description="Helical" evidence="1">
    <location>
        <begin position="880"/>
        <end position="901"/>
    </location>
</feature>
<feature type="transmembrane region" description="Helical" evidence="1">
    <location>
        <begin position="1064"/>
        <end position="1082"/>
    </location>
</feature>
<feature type="transmembrane region" description="Helical" evidence="1">
    <location>
        <begin position="1129"/>
        <end position="1152"/>
    </location>
</feature>
<evidence type="ECO:0000259" key="2">
    <source>
        <dbReference type="PROSITE" id="PS50848"/>
    </source>
</evidence>
<proteinExistence type="predicted"/>
<feature type="transmembrane region" description="Helical" evidence="1">
    <location>
        <begin position="1034"/>
        <end position="1058"/>
    </location>
</feature>
<dbReference type="SUPFAM" id="SSF55961">
    <property type="entry name" value="Bet v1-like"/>
    <property type="match status" value="3"/>
</dbReference>
<evidence type="ECO:0000256" key="1">
    <source>
        <dbReference type="SAM" id="Phobius"/>
    </source>
</evidence>
<organism evidence="3 4">
    <name type="scientific">Tetraparma gracilis</name>
    <dbReference type="NCBI Taxonomy" id="2962635"/>
    <lineage>
        <taxon>Eukaryota</taxon>
        <taxon>Sar</taxon>
        <taxon>Stramenopiles</taxon>
        <taxon>Ochrophyta</taxon>
        <taxon>Bolidophyceae</taxon>
        <taxon>Parmales</taxon>
        <taxon>Triparmaceae</taxon>
        <taxon>Tetraparma</taxon>
    </lineage>
</organism>
<reference evidence="3 4" key="1">
    <citation type="journal article" date="2023" name="Commun. Biol.">
        <title>Genome analysis of Parmales, the sister group of diatoms, reveals the evolutionary specialization of diatoms from phago-mixotrophs to photoautotrophs.</title>
        <authorList>
            <person name="Ban H."/>
            <person name="Sato S."/>
            <person name="Yoshikawa S."/>
            <person name="Yamada K."/>
            <person name="Nakamura Y."/>
            <person name="Ichinomiya M."/>
            <person name="Sato N."/>
            <person name="Blanc-Mathieu R."/>
            <person name="Endo H."/>
            <person name="Kuwata A."/>
            <person name="Ogata H."/>
        </authorList>
    </citation>
    <scope>NUCLEOTIDE SEQUENCE [LARGE SCALE GENOMIC DNA]</scope>
</reference>
<sequence length="1307" mass="145692">MNFGVKSALSTAEELRDKYERNGKAVDAELRGALLPPPLRQYLNGEQMRIAQSCMALETGSAAAKWTNLTSPSPFVELAMHVALGMAKATLDCSATEAFAYHCAVCGREKMRIYRDLGDLARFIFKQYTKHDFELAVVKKMPFPLTNREFLSRNLSFKEPAGDLVLVFEALPSSTKVDYGANLKVVRAKSTGVVRFKSINDDTQCEVTLVQHGDAGGFVPERVMVAKIPQALRGVGDMRERFQRDDAIDGAKISELAAIIRAKNETYTDVENAVVDRVRDQLDSIPDSSFEKMESPDHLVHMEGFDKGGKNGTARAATVLDEDICTCAAWSYQLMARQFVKAFYADGGMERAVTTHNDHSFTGQQVMDFNIPTFSPREFVTRRVWRWESETVLLVATESCLAEQYPIRSGIVRGSVVTLEKFERLDPVGEVPQTRITWTQQPDMGGFIPSQAVRGAAVGQMMYVSKMRKHFDKSPSIDAASDLRLVDMIQNHDEPYTEAEMNTLRSGRDLFDKSEADDAKELKMASTTTRAKMSFKKGSSRAYGWATTAVRARPEQILAFLWPNMRRSGVEANDLEVCVDEEPNTHNRLYYVKKEFPSLFSNRGFLSRCVWKATDTGYMFVTVPDETPRRQQEEEENGVVRAEYPSAMIMRRINDDETEVKYAIHPDAGGLIPSAIMNGVMKESLAKVTEIQIHFQAQRRLVEFDAKDGEAVGEVLVTKTDAEKQHGKGETKVEARVRELMVKQKGLKELGQKHEWIEVLLTKVVANKLRPAGDSKAKLCNMSEKKANVIGGALASCIAANLTAPAAVDEWILRYPAMGELDREYVWFRPMMDTIAQRLLESVSWGLKMRLYTGAGLSTLDLLSDLYMIYTYATTGQKGAALSLIVMVGLCLLLQLLAVYLNTRRGPKLNMLKEMLIVLSGTAPGIHAMRVANGKEQDEHAAVDSEMALTLTRGFELACESIPGSILQTGKLMQSVRSEDGWSKAALGSIVVSALTSGFTSATISFDFDVSPQRRRTEPTFYGYIPDSAGRRTAIFFCMIMNGALLLLVRSVSTALLAMAGWRWIVGYLVGDMGLYFAYKLLRRDFLHWIPLEGALSVVESVVERFLVKVIVDYTGVIQFRGPGEMGGIAWTGVMILALVASFVSTHVYYASLEDGNGGVVDRTTAWMMVGSLSSAWALNFAAFLLFMKKSYLSTFFSLQTGHAWVKAMFLECTDDRQKIRILRQNKKQWLSIRPDVKAWTLENWERWEEERPEWFNDAWKAGVDDDMIPPASLRALHGVGSERRRSSLGDVLGVGARVAPVGGGDT</sequence>
<keyword evidence="1" id="KW-0812">Transmembrane</keyword>
<keyword evidence="1" id="KW-1133">Transmembrane helix</keyword>
<dbReference type="PROSITE" id="PS50848">
    <property type="entry name" value="START"/>
    <property type="match status" value="1"/>
</dbReference>
<evidence type="ECO:0000313" key="4">
    <source>
        <dbReference type="Proteomes" id="UP001165060"/>
    </source>
</evidence>